<dbReference type="OrthoDB" id="6636618at2"/>
<dbReference type="Pfam" id="PF17420">
    <property type="entry name" value="GP17"/>
    <property type="match status" value="1"/>
</dbReference>
<evidence type="ECO:0000313" key="1">
    <source>
        <dbReference type="EMBL" id="QDX94715.1"/>
    </source>
</evidence>
<name>A0A518VCK0_BRELA</name>
<dbReference type="AlphaFoldDB" id="A0A518VCK0"/>
<dbReference type="InterPro" id="IPR020285">
    <property type="entry name" value="Gp17"/>
</dbReference>
<gene>
    <name evidence="1" type="ORF">EEL30_21990</name>
</gene>
<reference evidence="1 2" key="1">
    <citation type="submission" date="2018-11" db="EMBL/GenBank/DDBJ databases">
        <title>Phylogenetic determinants of toxin gene distribution in genomes of Brevibacillus laterosporus.</title>
        <authorList>
            <person name="Glare T.R."/>
            <person name="Durrant A."/>
            <person name="Berry C."/>
            <person name="Palma L."/>
            <person name="Ormskirk M."/>
            <person name="Cox M.O."/>
        </authorList>
    </citation>
    <scope>NUCLEOTIDE SEQUENCE [LARGE SCALE GENOMIC DNA]</scope>
    <source>
        <strain evidence="1 2">1821L</strain>
    </source>
</reference>
<accession>A0A518VCK0</accession>
<dbReference type="EMBL" id="CP033464">
    <property type="protein sequence ID" value="QDX94715.1"/>
    <property type="molecule type" value="Genomic_DNA"/>
</dbReference>
<dbReference type="Proteomes" id="UP000319432">
    <property type="component" value="Chromosome"/>
</dbReference>
<sequence>MEQVKKLRVSHFPQIPCKPFVVEVDNLEQARLVHNTLADYDLFQYDNNIKPDYANATVVEQWDEEEQEWLSWSDEETGIDDINEYFEENES</sequence>
<proteinExistence type="predicted"/>
<organism evidence="1 2">
    <name type="scientific">Brevibacillus laterosporus</name>
    <name type="common">Bacillus laterosporus</name>
    <dbReference type="NCBI Taxonomy" id="1465"/>
    <lineage>
        <taxon>Bacteria</taxon>
        <taxon>Bacillati</taxon>
        <taxon>Bacillota</taxon>
        <taxon>Bacilli</taxon>
        <taxon>Bacillales</taxon>
        <taxon>Paenibacillaceae</taxon>
        <taxon>Brevibacillus</taxon>
    </lineage>
</organism>
<evidence type="ECO:0000313" key="2">
    <source>
        <dbReference type="Proteomes" id="UP000319432"/>
    </source>
</evidence>
<evidence type="ECO:0008006" key="3">
    <source>
        <dbReference type="Google" id="ProtNLM"/>
    </source>
</evidence>
<keyword evidence="2" id="KW-1185">Reference proteome</keyword>
<protein>
    <recommendedName>
        <fullName evidence="3">Superinfection exclusion protein</fullName>
    </recommendedName>
</protein>